<feature type="transmembrane region" description="Helical" evidence="8">
    <location>
        <begin position="62"/>
        <end position="82"/>
    </location>
</feature>
<dbReference type="GO" id="GO:0015385">
    <property type="term" value="F:sodium:proton antiporter activity"/>
    <property type="evidence" value="ECO:0007669"/>
    <property type="project" value="TreeGrafter"/>
</dbReference>
<sequence length="94" mass="10022">MNLLYLGLAVLLILTLAAGLWRILRGPTPADRMLAAQLFGTTAVAVLLLLAEASGQGAVRDVALVFALLAAVTMVAFVRRSWTQDPEDEPYGDP</sequence>
<dbReference type="InterPro" id="IPR007208">
    <property type="entry name" value="MrpF/PhaF-like"/>
</dbReference>
<keyword evidence="5 8" id="KW-0812">Transmembrane</keyword>
<dbReference type="Proteomes" id="UP001138802">
    <property type="component" value="Unassembled WGS sequence"/>
</dbReference>
<keyword evidence="3" id="KW-0813">Transport</keyword>
<keyword evidence="10" id="KW-1185">Reference proteome</keyword>
<feature type="transmembrane region" description="Helical" evidence="8">
    <location>
        <begin position="33"/>
        <end position="50"/>
    </location>
</feature>
<comment type="subcellular location">
    <subcellularLocation>
        <location evidence="1">Cell membrane</location>
        <topology evidence="1">Multi-pass membrane protein</topology>
    </subcellularLocation>
</comment>
<evidence type="ECO:0000256" key="8">
    <source>
        <dbReference type="SAM" id="Phobius"/>
    </source>
</evidence>
<evidence type="ECO:0000256" key="6">
    <source>
        <dbReference type="ARBA" id="ARBA00022989"/>
    </source>
</evidence>
<name>A0A9X1BAZ3_9GAMM</name>
<comment type="similarity">
    <text evidence="2">Belongs to the CPA3 antiporters (TC 2.A.63) subunit F family.</text>
</comment>
<protein>
    <submittedName>
        <fullName evidence="9">PH regulation protein F</fullName>
    </submittedName>
</protein>
<keyword evidence="6 8" id="KW-1133">Transmembrane helix</keyword>
<gene>
    <name evidence="9" type="ORF">CKO25_16985</name>
</gene>
<comment type="caution">
    <text evidence="9">The sequence shown here is derived from an EMBL/GenBank/DDBJ whole genome shotgun (WGS) entry which is preliminary data.</text>
</comment>
<evidence type="ECO:0000256" key="7">
    <source>
        <dbReference type="ARBA" id="ARBA00023136"/>
    </source>
</evidence>
<dbReference type="Pfam" id="PF04066">
    <property type="entry name" value="MrpF_PhaF"/>
    <property type="match status" value="1"/>
</dbReference>
<dbReference type="RefSeq" id="WP_200389124.1">
    <property type="nucleotide sequence ID" value="NZ_NRSD01000023.1"/>
</dbReference>
<dbReference type="AlphaFoldDB" id="A0A9X1BAZ3"/>
<dbReference type="GO" id="GO:0005886">
    <property type="term" value="C:plasma membrane"/>
    <property type="evidence" value="ECO:0007669"/>
    <property type="project" value="UniProtKB-SubCell"/>
</dbReference>
<evidence type="ECO:0000256" key="3">
    <source>
        <dbReference type="ARBA" id="ARBA00022448"/>
    </source>
</evidence>
<evidence type="ECO:0000256" key="4">
    <source>
        <dbReference type="ARBA" id="ARBA00022475"/>
    </source>
</evidence>
<evidence type="ECO:0000313" key="10">
    <source>
        <dbReference type="Proteomes" id="UP001138802"/>
    </source>
</evidence>
<accession>A0A9X1BAZ3</accession>
<keyword evidence="7 8" id="KW-0472">Membrane</keyword>
<dbReference type="PANTHER" id="PTHR34702">
    <property type="entry name" value="NA(+)/H(+) ANTIPORTER SUBUNIT F1"/>
    <property type="match status" value="1"/>
</dbReference>
<dbReference type="EMBL" id="NRSD01000023">
    <property type="protein sequence ID" value="MBK1646311.1"/>
    <property type="molecule type" value="Genomic_DNA"/>
</dbReference>
<organism evidence="9 10">
    <name type="scientific">Thiocapsa imhoffii</name>
    <dbReference type="NCBI Taxonomy" id="382777"/>
    <lineage>
        <taxon>Bacteria</taxon>
        <taxon>Pseudomonadati</taxon>
        <taxon>Pseudomonadota</taxon>
        <taxon>Gammaproteobacteria</taxon>
        <taxon>Chromatiales</taxon>
        <taxon>Chromatiaceae</taxon>
        <taxon>Thiocapsa</taxon>
    </lineage>
</organism>
<evidence type="ECO:0000256" key="1">
    <source>
        <dbReference type="ARBA" id="ARBA00004651"/>
    </source>
</evidence>
<reference evidence="9 10" key="1">
    <citation type="journal article" date="2020" name="Microorganisms">
        <title>Osmotic Adaptation and Compatible Solute Biosynthesis of Phototrophic Bacteria as Revealed from Genome Analyses.</title>
        <authorList>
            <person name="Imhoff J.F."/>
            <person name="Rahn T."/>
            <person name="Kunzel S."/>
            <person name="Keller A."/>
            <person name="Neulinger S.C."/>
        </authorList>
    </citation>
    <scope>NUCLEOTIDE SEQUENCE [LARGE SCALE GENOMIC DNA]</scope>
    <source>
        <strain evidence="9 10">DSM 21303</strain>
    </source>
</reference>
<dbReference type="PANTHER" id="PTHR34702:SF1">
    <property type="entry name" value="NA(+)_H(+) ANTIPORTER SUBUNIT F"/>
    <property type="match status" value="1"/>
</dbReference>
<proteinExistence type="inferred from homology"/>
<evidence type="ECO:0000313" key="9">
    <source>
        <dbReference type="EMBL" id="MBK1646311.1"/>
    </source>
</evidence>
<keyword evidence="4" id="KW-1003">Cell membrane</keyword>
<evidence type="ECO:0000256" key="2">
    <source>
        <dbReference type="ARBA" id="ARBA00009212"/>
    </source>
</evidence>
<evidence type="ECO:0000256" key="5">
    <source>
        <dbReference type="ARBA" id="ARBA00022692"/>
    </source>
</evidence>